<name>F3QW00_9BACT</name>
<dbReference type="STRING" id="762982.HMPREF9442_02323"/>
<keyword evidence="3" id="KW-1185">Reference proteome</keyword>
<evidence type="ECO:0000313" key="3">
    <source>
        <dbReference type="Proteomes" id="UP000005546"/>
    </source>
</evidence>
<evidence type="ECO:0000256" key="1">
    <source>
        <dbReference type="SAM" id="Phobius"/>
    </source>
</evidence>
<dbReference type="EMBL" id="AFBR01000067">
    <property type="protein sequence ID" value="EGG52468.1"/>
    <property type="molecule type" value="Genomic_DNA"/>
</dbReference>
<accession>F3QW00</accession>
<keyword evidence="1" id="KW-0472">Membrane</keyword>
<dbReference type="SUPFAM" id="SSF48452">
    <property type="entry name" value="TPR-like"/>
    <property type="match status" value="1"/>
</dbReference>
<feature type="transmembrane region" description="Helical" evidence="1">
    <location>
        <begin position="160"/>
        <end position="188"/>
    </location>
</feature>
<dbReference type="Proteomes" id="UP000005546">
    <property type="component" value="Unassembled WGS sequence"/>
</dbReference>
<proteinExistence type="predicted"/>
<comment type="caution">
    <text evidence="2">The sequence shown here is derived from an EMBL/GenBank/DDBJ whole genome shotgun (WGS) entry which is preliminary data.</text>
</comment>
<feature type="transmembrane region" description="Helical" evidence="1">
    <location>
        <begin position="99"/>
        <end position="117"/>
    </location>
</feature>
<keyword evidence="1" id="KW-1133">Transmembrane helix</keyword>
<feature type="transmembrane region" description="Helical" evidence="1">
    <location>
        <begin position="66"/>
        <end position="87"/>
    </location>
</feature>
<evidence type="ECO:0000313" key="2">
    <source>
        <dbReference type="EMBL" id="EGG52468.1"/>
    </source>
</evidence>
<dbReference type="AlphaFoldDB" id="F3QW00"/>
<keyword evidence="1" id="KW-0812">Transmembrane</keyword>
<gene>
    <name evidence="2" type="ORF">HMPREF9442_02323</name>
</gene>
<organism evidence="2 3">
    <name type="scientific">Paraprevotella xylaniphila YIT 11841</name>
    <dbReference type="NCBI Taxonomy" id="762982"/>
    <lineage>
        <taxon>Bacteria</taxon>
        <taxon>Pseudomonadati</taxon>
        <taxon>Bacteroidota</taxon>
        <taxon>Bacteroidia</taxon>
        <taxon>Bacteroidales</taxon>
        <taxon>Prevotellaceae</taxon>
        <taxon>Paraprevotella</taxon>
    </lineage>
</organism>
<dbReference type="PANTHER" id="PTHR37422">
    <property type="entry name" value="TEICHURONIC ACID BIOSYNTHESIS PROTEIN TUAE"/>
    <property type="match status" value="1"/>
</dbReference>
<sequence length="528" mass="62020">MFIPTFYFDIYLNSYLFFCIASSIVVLSSIFLTITGHYKFTLLEIGILIVIIIEFLRLIIQQEILIYYQALLKMVILLCWMVNLRNLIRNDYSFAQKSLFYILLIWLMIQFVCFIHIQDLLPIRFYNSVIFSTYISLIICFLSLNLPLKDGKVLKKTSFIIFTILLAATAIYFSSRASFIILITLILYKIRIRFPILLIITIICTICLAFTLKTDSSLGRILIWRSSFNIFTDNPGLGIGVGKFPNIYMDYQQMFLNSIKVSDKMSFLAGNTSYAYNDFLEFLCKFGLLPSFIVLFTALITYKKVYIDSNSYFMIFLFFISSCISYFAQILYCQLLIITFISTIRHNCINLSMIKRKYIFNGIFIMILTASTFLFFAKHNEYKTFIYKEKESYSSIPILHDNPQYLIRRATYLFANKEHNNVIKTLDTFSYYIKSDESELLYAKALIPLRQYQEAEEHLKKSIKMYPSKFKARYELMILYKNHLKNHEKGLAVAREIVKLPEKIPTGLSLYIKRYAKNYINESENGFI</sequence>
<dbReference type="PANTHER" id="PTHR37422:SF13">
    <property type="entry name" value="LIPOPOLYSACCHARIDE BIOSYNTHESIS PROTEIN PA4999-RELATED"/>
    <property type="match status" value="1"/>
</dbReference>
<dbReference type="InterPro" id="IPR051533">
    <property type="entry name" value="WaaL-like"/>
</dbReference>
<reference evidence="2 3" key="1">
    <citation type="submission" date="2011-02" db="EMBL/GenBank/DDBJ databases">
        <authorList>
            <person name="Weinstock G."/>
            <person name="Sodergren E."/>
            <person name="Clifton S."/>
            <person name="Fulton L."/>
            <person name="Fulton B."/>
            <person name="Courtney L."/>
            <person name="Fronick C."/>
            <person name="Harrison M."/>
            <person name="Strong C."/>
            <person name="Farmer C."/>
            <person name="Delahaunty K."/>
            <person name="Markovic C."/>
            <person name="Hall O."/>
            <person name="Minx P."/>
            <person name="Tomlinson C."/>
            <person name="Mitreva M."/>
            <person name="Hou S."/>
            <person name="Chen J."/>
            <person name="Wollam A."/>
            <person name="Pepin K.H."/>
            <person name="Johnson M."/>
            <person name="Bhonagiri V."/>
            <person name="Zhang X."/>
            <person name="Suruliraj S."/>
            <person name="Warren W."/>
            <person name="Chinwalla A."/>
            <person name="Mardis E.R."/>
            <person name="Wilson R.K."/>
        </authorList>
    </citation>
    <scope>NUCLEOTIDE SEQUENCE [LARGE SCALE GENOMIC DNA]</scope>
    <source>
        <strain evidence="2 3">YIT 11841</strain>
    </source>
</reference>
<feature type="transmembrane region" description="Helical" evidence="1">
    <location>
        <begin position="12"/>
        <end position="34"/>
    </location>
</feature>
<dbReference type="eggNOG" id="COG3307">
    <property type="taxonomic scope" value="Bacteria"/>
</dbReference>
<dbReference type="HOGENOM" id="CLU_515657_0_0_10"/>
<feature type="transmembrane region" description="Helical" evidence="1">
    <location>
        <begin position="282"/>
        <end position="300"/>
    </location>
</feature>
<feature type="transmembrane region" description="Helical" evidence="1">
    <location>
        <begin position="41"/>
        <end position="60"/>
    </location>
</feature>
<dbReference type="InterPro" id="IPR011990">
    <property type="entry name" value="TPR-like_helical_dom_sf"/>
</dbReference>
<dbReference type="Gene3D" id="1.25.40.10">
    <property type="entry name" value="Tetratricopeptide repeat domain"/>
    <property type="match status" value="1"/>
</dbReference>
<protein>
    <submittedName>
        <fullName evidence="2">O-antigen polymerase</fullName>
    </submittedName>
</protein>
<feature type="transmembrane region" description="Helical" evidence="1">
    <location>
        <begin position="129"/>
        <end position="148"/>
    </location>
</feature>
<feature type="transmembrane region" description="Helical" evidence="1">
    <location>
        <begin position="312"/>
        <end position="337"/>
    </location>
</feature>
<feature type="transmembrane region" description="Helical" evidence="1">
    <location>
        <begin position="358"/>
        <end position="377"/>
    </location>
</feature>
<feature type="transmembrane region" description="Helical" evidence="1">
    <location>
        <begin position="194"/>
        <end position="212"/>
    </location>
</feature>